<dbReference type="Pfam" id="PF00735">
    <property type="entry name" value="Septin"/>
    <property type="match status" value="1"/>
</dbReference>
<dbReference type="OrthoDB" id="8954335at2759"/>
<dbReference type="Gene3D" id="3.40.50.300">
    <property type="entry name" value="P-loop containing nucleotide triphosphate hydrolases"/>
    <property type="match status" value="1"/>
</dbReference>
<dbReference type="PANTHER" id="PTHR32046">
    <property type="entry name" value="G DOMAIN-CONTAINING PROTEIN"/>
    <property type="match status" value="1"/>
</dbReference>
<dbReference type="GO" id="GO:0005525">
    <property type="term" value="F:GTP binding"/>
    <property type="evidence" value="ECO:0007669"/>
    <property type="project" value="UniProtKB-KW"/>
</dbReference>
<feature type="coiled-coil region" evidence="2">
    <location>
        <begin position="1015"/>
        <end position="1045"/>
    </location>
</feature>
<feature type="coiled-coil region" evidence="2">
    <location>
        <begin position="885"/>
        <end position="916"/>
    </location>
</feature>
<keyword evidence="2" id="KW-0175">Coiled coil</keyword>
<keyword evidence="1" id="KW-0547">Nucleotide-binding</keyword>
<protein>
    <submittedName>
        <fullName evidence="6">Uncharacterized protein</fullName>
    </submittedName>
</protein>
<keyword evidence="7" id="KW-1185">Reference proteome</keyword>
<dbReference type="InParanoid" id="F0Z6Z5"/>
<dbReference type="Proteomes" id="UP000001064">
    <property type="component" value="Unassembled WGS sequence"/>
</dbReference>
<accession>F0Z6Z5</accession>
<dbReference type="PANTHER" id="PTHR32046:SF11">
    <property type="entry name" value="IMMUNE-ASSOCIATED NUCLEOTIDE-BINDING PROTEIN 10-LIKE"/>
    <property type="match status" value="1"/>
</dbReference>
<evidence type="ECO:0000313" key="7">
    <source>
        <dbReference type="Proteomes" id="UP000001064"/>
    </source>
</evidence>
<dbReference type="VEuPathDB" id="AmoebaDB:DICPUDRAFT_25386"/>
<evidence type="ECO:0000313" key="6">
    <source>
        <dbReference type="EMBL" id="EGC40240.1"/>
    </source>
</evidence>
<feature type="domain" description="SNTX MACPF/CDC-like" evidence="4">
    <location>
        <begin position="6"/>
        <end position="258"/>
    </location>
</feature>
<proteinExistence type="inferred from homology"/>
<dbReference type="InterPro" id="IPR025662">
    <property type="entry name" value="Sigma_54_int_dom_ATP-bd_1"/>
</dbReference>
<name>F0Z6Z5_DICPU</name>
<dbReference type="GeneID" id="10509132"/>
<dbReference type="PROSITE" id="PS00675">
    <property type="entry name" value="SIGMA54_INTERACT_1"/>
    <property type="match status" value="1"/>
</dbReference>
<dbReference type="InterPro" id="IPR027417">
    <property type="entry name" value="P-loop_NTPase"/>
</dbReference>
<sequence length="1176" mass="133540">MNTLKKKSLGRTAFLGDQYDVRSDSFLTTNIFKDQIPEEKIQTADVSDLSYEYFVSSSSQEKFSSLGVDANLKLSILSGLIEITGSASYLKEDNSEKKVVRGSLIYKIETVLDSININPLKSLIDIDSLNNSEATHIVTRIKYGANVIVTFEKTYSDEANKTEVSGSLSAVMKKIGGSFSMDGDVSLNLKENERKLLDEFKIKFVGDVIPKNEEIPSSVETALNIMKKIPKYLETVNKGKGKPVEYMLLPIETVQRQLSIEAGLERVYKNIGEDLINQIEVEFEQLAGHQLELKGFYAELLEMKDYFNINQLSPVFDFINKVSVNEKTFKKSISEFIVAVRSCTKEISSLEECVNIYISSEYSSNGIKKFLELSHQANLKNQLSFIQEIKALNIDIVSKTMNKSQILKKSNDNCKLYILNYYNSTRTMSQTWDPIYISTFITKYNEKRTNTKFAIIDLEIHNSSPNQENSSSDSTSKVPFIELYINQKLKQSNFKINQFSNFSERFKETDFNFNGKAPMDTPFLRLKCPGKDCPKVPKEWKCLICDEDLKYSTKTLYCQCGSYPVTSCTFKCCEPEHGNDYFQLPNNEKDQLKYLPPRPLTLLLLGETGVGKSTFINSLVNYALYHSLEDAIKGEIKVLIPIKFSMVTNGVQKEISIGNQTKDEHLSVGQSSTQSCQTYVFLDLNLTIIDTPGIGDVRGVDQDKSNFEHILSYISRFDTIDGICILLKPNEARETVLATYCFKGLLSQLNKNAAKNIVFCYTNSRSTFYQPGDSHPKILKMVQSLNVPDLKYTSSNTFCFDSESFRFLAALKQGIEFSEDQIKDFSNSWKTSVTSTNNLISYLNLLPPHNIRNTTSLNESRRLIHALSRPIVEITQMIETKVNIIKIKKKEIEDDNSDLESLKKKLIVRYDDVERKNLDQPTTVCTNSTCVKVIKGKDGNETIHYAQRCHVGCQIKGPTNTKNSADLKNCWAIQQHDLKCHQCKHSCHYTSHMHITYETYPVTKTLENAAIKDQINKASNSCQLKEEAIIELQKEIEANNKEKTEIINISSKLSFFLKENSITGYVDTVIEYLKMCIKTEDLKTDKTNKKSLEKNLLIFEEQNSILQAAVNNCSELITVDQVPVLIEKLKKLPINGPTLKLHIEGNESDQMTSNYKPIVIKPKEKSFLSNLKSIFK</sequence>
<evidence type="ECO:0000259" key="4">
    <source>
        <dbReference type="Pfam" id="PF24674"/>
    </source>
</evidence>
<dbReference type="KEGG" id="dpp:DICPUDRAFT_25386"/>
<dbReference type="SUPFAM" id="SSF52540">
    <property type="entry name" value="P-loop containing nucleoside triphosphate hydrolases"/>
    <property type="match status" value="1"/>
</dbReference>
<feature type="domain" description="Septin-type G" evidence="3">
    <location>
        <begin position="600"/>
        <end position="715"/>
    </location>
</feature>
<reference evidence="7" key="1">
    <citation type="journal article" date="2011" name="Genome Biol.">
        <title>Comparative genomics of the social amoebae Dictyostelium discoideum and Dictyostelium purpureum.</title>
        <authorList>
            <consortium name="US DOE Joint Genome Institute (JGI-PGF)"/>
            <person name="Sucgang R."/>
            <person name="Kuo A."/>
            <person name="Tian X."/>
            <person name="Salerno W."/>
            <person name="Parikh A."/>
            <person name="Feasley C.L."/>
            <person name="Dalin E."/>
            <person name="Tu H."/>
            <person name="Huang E."/>
            <person name="Barry K."/>
            <person name="Lindquist E."/>
            <person name="Shapiro H."/>
            <person name="Bruce D."/>
            <person name="Schmutz J."/>
            <person name="Salamov A."/>
            <person name="Fey P."/>
            <person name="Gaudet P."/>
            <person name="Anjard C."/>
            <person name="Babu M.M."/>
            <person name="Basu S."/>
            <person name="Bushmanova Y."/>
            <person name="van der Wel H."/>
            <person name="Katoh-Kurasawa M."/>
            <person name="Dinh C."/>
            <person name="Coutinho P.M."/>
            <person name="Saito T."/>
            <person name="Elias M."/>
            <person name="Schaap P."/>
            <person name="Kay R.R."/>
            <person name="Henrissat B."/>
            <person name="Eichinger L."/>
            <person name="Rivero F."/>
            <person name="Putnam N.H."/>
            <person name="West C.M."/>
            <person name="Loomis W.F."/>
            <person name="Chisholm R.L."/>
            <person name="Shaulsky G."/>
            <person name="Strassmann J.E."/>
            <person name="Queller D.C."/>
            <person name="Kuspa A."/>
            <person name="Grigoriev I.V."/>
        </authorList>
    </citation>
    <scope>NUCLEOTIDE SEQUENCE [LARGE SCALE GENOMIC DNA]</scope>
    <source>
        <strain evidence="7">QSDP1</strain>
    </source>
</reference>
<evidence type="ECO:0000259" key="3">
    <source>
        <dbReference type="Pfam" id="PF00735"/>
    </source>
</evidence>
<dbReference type="InterPro" id="IPR058519">
    <property type="entry name" value="DUF8206"/>
</dbReference>
<dbReference type="STRING" id="5786.F0Z6Z5"/>
<dbReference type="RefSeq" id="XP_003283176.1">
    <property type="nucleotide sequence ID" value="XM_003283128.1"/>
</dbReference>
<dbReference type="InterPro" id="IPR030379">
    <property type="entry name" value="G_SEPTIN_dom"/>
</dbReference>
<feature type="domain" description="DUF8206" evidence="5">
    <location>
        <begin position="917"/>
        <end position="998"/>
    </location>
</feature>
<evidence type="ECO:0000259" key="5">
    <source>
        <dbReference type="Pfam" id="PF26633"/>
    </source>
</evidence>
<dbReference type="Pfam" id="PF24674">
    <property type="entry name" value="MACPF_SNTX"/>
    <property type="match status" value="1"/>
</dbReference>
<dbReference type="AlphaFoldDB" id="F0Z6Z5"/>
<dbReference type="eggNOG" id="ENOG502QQZ0">
    <property type="taxonomic scope" value="Eukaryota"/>
</dbReference>
<evidence type="ECO:0000256" key="2">
    <source>
        <dbReference type="SAM" id="Coils"/>
    </source>
</evidence>
<keyword evidence="1" id="KW-0342">GTP-binding</keyword>
<comment type="similarity">
    <text evidence="1">Belongs to the TRAFAC class TrmE-Era-EngA-EngB-Septin-like GTPase superfamily. Septin GTPase family.</text>
</comment>
<dbReference type="OMA" id="HMHIYYD"/>
<evidence type="ECO:0000256" key="1">
    <source>
        <dbReference type="RuleBase" id="RU004560"/>
    </source>
</evidence>
<dbReference type="InterPro" id="IPR056072">
    <property type="entry name" value="SNTX_MACPF/CDC-like_dom"/>
</dbReference>
<dbReference type="Pfam" id="PF26633">
    <property type="entry name" value="DUF8206"/>
    <property type="match status" value="1"/>
</dbReference>
<organism evidence="6 7">
    <name type="scientific">Dictyostelium purpureum</name>
    <name type="common">Slime mold</name>
    <dbReference type="NCBI Taxonomy" id="5786"/>
    <lineage>
        <taxon>Eukaryota</taxon>
        <taxon>Amoebozoa</taxon>
        <taxon>Evosea</taxon>
        <taxon>Eumycetozoa</taxon>
        <taxon>Dictyostelia</taxon>
        <taxon>Dictyosteliales</taxon>
        <taxon>Dictyosteliaceae</taxon>
        <taxon>Dictyostelium</taxon>
    </lineage>
</organism>
<gene>
    <name evidence="6" type="ORF">DICPUDRAFT_25386</name>
</gene>
<dbReference type="EMBL" id="GL870944">
    <property type="protein sequence ID" value="EGC40240.1"/>
    <property type="molecule type" value="Genomic_DNA"/>
</dbReference>